<dbReference type="Proteomes" id="UP001139887">
    <property type="component" value="Unassembled WGS sequence"/>
</dbReference>
<dbReference type="OrthoDB" id="39497at2759"/>
<comment type="caution">
    <text evidence="7">The sequence shown here is derived from an EMBL/GenBank/DDBJ whole genome shotgun (WGS) entry which is preliminary data.</text>
</comment>
<comment type="subcellular location">
    <subcellularLocation>
        <location evidence="1">Vacuole membrane</location>
        <topology evidence="1">Peripheral membrane protein</topology>
    </subcellularLocation>
</comment>
<feature type="region of interest" description="Disordered" evidence="5">
    <location>
        <begin position="1573"/>
        <end position="1607"/>
    </location>
</feature>
<feature type="non-terminal residue" evidence="7">
    <location>
        <position position="1943"/>
    </location>
</feature>
<dbReference type="GO" id="GO:0005774">
    <property type="term" value="C:vacuolar membrane"/>
    <property type="evidence" value="ECO:0007669"/>
    <property type="project" value="UniProtKB-SubCell"/>
</dbReference>
<reference evidence="7" key="1">
    <citation type="submission" date="2022-07" db="EMBL/GenBank/DDBJ databases">
        <title>Phylogenomic reconstructions and comparative analyses of Kickxellomycotina fungi.</title>
        <authorList>
            <person name="Reynolds N.K."/>
            <person name="Stajich J.E."/>
            <person name="Barry K."/>
            <person name="Grigoriev I.V."/>
            <person name="Crous P."/>
            <person name="Smith M.E."/>
        </authorList>
    </citation>
    <scope>NUCLEOTIDE SEQUENCE</scope>
    <source>
        <strain evidence="7">NRRL 1566</strain>
    </source>
</reference>
<dbReference type="Pfam" id="PF00610">
    <property type="entry name" value="DEP"/>
    <property type="match status" value="1"/>
</dbReference>
<evidence type="ECO:0000313" key="7">
    <source>
        <dbReference type="EMBL" id="KAJ2847775.1"/>
    </source>
</evidence>
<dbReference type="GO" id="GO:1990130">
    <property type="term" value="C:GATOR1 complex"/>
    <property type="evidence" value="ECO:0007669"/>
    <property type="project" value="TreeGrafter"/>
</dbReference>
<organism evidence="7 8">
    <name type="scientific">Coemansia brasiliensis</name>
    <dbReference type="NCBI Taxonomy" id="2650707"/>
    <lineage>
        <taxon>Eukaryota</taxon>
        <taxon>Fungi</taxon>
        <taxon>Fungi incertae sedis</taxon>
        <taxon>Zoopagomycota</taxon>
        <taxon>Kickxellomycotina</taxon>
        <taxon>Kickxellomycetes</taxon>
        <taxon>Kickxellales</taxon>
        <taxon>Kickxellaceae</taxon>
        <taxon>Coemansia</taxon>
    </lineage>
</organism>
<feature type="region of interest" description="Disordered" evidence="5">
    <location>
        <begin position="1619"/>
        <end position="1667"/>
    </location>
</feature>
<dbReference type="GO" id="GO:1904262">
    <property type="term" value="P:negative regulation of TORC1 signaling"/>
    <property type="evidence" value="ECO:0007669"/>
    <property type="project" value="TreeGrafter"/>
</dbReference>
<gene>
    <name evidence="7" type="primary">IML1</name>
    <name evidence="7" type="ORF">IWW36_003678</name>
</gene>
<dbReference type="InterPro" id="IPR036390">
    <property type="entry name" value="WH_DNA-bd_sf"/>
</dbReference>
<dbReference type="Pfam" id="PF12257">
    <property type="entry name" value="IML1"/>
    <property type="match status" value="1"/>
</dbReference>
<feature type="region of interest" description="Disordered" evidence="5">
    <location>
        <begin position="1911"/>
        <end position="1943"/>
    </location>
</feature>
<dbReference type="GO" id="GO:0010508">
    <property type="term" value="P:positive regulation of autophagy"/>
    <property type="evidence" value="ECO:0007669"/>
    <property type="project" value="TreeGrafter"/>
</dbReference>
<evidence type="ECO:0000256" key="2">
    <source>
        <dbReference type="ARBA" id="ARBA00005643"/>
    </source>
</evidence>
<proteinExistence type="inferred from homology"/>
<dbReference type="PANTHER" id="PTHR13179">
    <property type="entry name" value="DEP DOMAIN CONTAINING PROTEIN 5"/>
    <property type="match status" value="1"/>
</dbReference>
<evidence type="ECO:0000256" key="5">
    <source>
        <dbReference type="SAM" id="MobiDB-lite"/>
    </source>
</evidence>
<evidence type="ECO:0000313" key="8">
    <source>
        <dbReference type="Proteomes" id="UP001139887"/>
    </source>
</evidence>
<evidence type="ECO:0000256" key="4">
    <source>
        <dbReference type="ARBA" id="ARBA00021881"/>
    </source>
</evidence>
<protein>
    <recommendedName>
        <fullName evidence="3">Vacuolar membrane-associated protein IML1</fullName>
    </recommendedName>
    <alternativeName>
        <fullName evidence="4">Vacuolar membrane-associated protein iml1</fullName>
    </alternativeName>
</protein>
<dbReference type="PROSITE" id="PS50186">
    <property type="entry name" value="DEP"/>
    <property type="match status" value="1"/>
</dbReference>
<dbReference type="InterPro" id="IPR000591">
    <property type="entry name" value="DEP_dom"/>
</dbReference>
<feature type="compositionally biased region" description="Polar residues" evidence="5">
    <location>
        <begin position="1"/>
        <end position="13"/>
    </location>
</feature>
<comment type="similarity">
    <text evidence="2">Belongs to the IML1 family.</text>
</comment>
<dbReference type="InterPro" id="IPR036388">
    <property type="entry name" value="WH-like_DNA-bd_sf"/>
</dbReference>
<feature type="region of interest" description="Disordered" evidence="5">
    <location>
        <begin position="961"/>
        <end position="1008"/>
    </location>
</feature>
<dbReference type="EMBL" id="JANBUW010000262">
    <property type="protein sequence ID" value="KAJ2847775.1"/>
    <property type="molecule type" value="Genomic_DNA"/>
</dbReference>
<feature type="domain" description="DEP" evidence="6">
    <location>
        <begin position="1474"/>
        <end position="1549"/>
    </location>
</feature>
<sequence>MPSNYQMHGSRNHVSIFDRRGQKPGRGRGSAGKDNYTGEQHEAEPALFNKICMLRIHEESFSTYDLALNPAFFPGIRIGDIVAIKLASDNEEGEPSAQEGTVSAASGAAKASALASTHISGKAGAMQGPRRPSRWSAETEPADTDDNKDELSPDIHREILLQVGEVRRDMQQIQASISNHAMRTLWTEHVTSQRVSIRKIDLAQERESIRADFVEIAFRDQYVGRSDMWRLWRNLNHKVVRNNQAANMEGLIRASVRRIYKNGADIACGFIDSSTQPIFRSESGRFIIFLQMSEEMWAYQEDGHLCYEKTLAFLGELFKRWSDKQLNHMVTIVMFSRWYYHQRDSLFFPDLVYDKDSDRYYRDYYKVVADMEVRADWSVILPEILSEFHTYRRDIQELHTTAGVRLRGDLSRAHHGNILEAINLGINSFSSNYVDRDLARTGLSTVVVTPSFGVFDVSKRLLRMTTERMLHFGTRVDFVCLAPRPLFRPPVFRFKSYPVPSEQEQRRVLSRIAQVKHESSLAESPGPAPLKDRTISVPKPSHSITVDPLMLDPLYFDDEKWVNEMIPLATGVPPRSSSNNAAASYESQLAASIFGTLLKGATGIPDSIRECFVPSQPKTQPDNRVVYHYFAYWVDSGFYSYTDKSSEFIPTCKMGELPVTGVADYMRQRPLIPDLVLYTDTTSMAGYPSGADSIKNILHARSNEAQPAETQMLAKSHDTAHDRGLLEMFAQFDKQAMVGVQSSLKDEHGNMENRFAFGHIPTPFHLSQYGAKAAWEEQSQASEAAASGADQAGMMISASPNLQHSQTITRSEHGMSVPSKLSNQLAQRTTGFARNTSKQPSFGLPKQASDPLYYGEMMPNVDYQRHSIAGSSPLYFSGTGARTRGSTPDAAGKRPDVKSDSPQSVEYGLGPVSRGLSRLEDQIRTYDVVATSTVTAAATATTHQHNQEGGFQLAMPADRQQPVPFTRGSSQPSAPPAPEYHSSSPRYSTWMDRLSTQGPDSGASRSLRMRSYGPYNPCNPEMYPLPHTELSQRWAFAFPTYASLSSYTPKWRSLCTPASLPLVTDYHPTDLDSFYQHSFYHITTPDIRSEDLLVDYDEFSQFMTLRTQPSEALARQTDAMRRTDQSTFIMLKEMVYQRLAQGFQFINLGSPTGPRRDALRMHSGWWTKQSGRSDANSWNLSRSPHFNTVPSGSMLKSERAIWLSNGRQIQKLEFHDSNSTTPGVLVTWWKRNKHFDQSNVHYQFQMWSRNNLQGYCSSKTQFSYSDDEDVNWNKLDYLIPAYPSNSMQGMKYWRTRYVLIPMGQLSNDKFVKSSPRMSTEDIRIANFEKFLGCILKVLRKDEKHGLECQFLGTLPSELRRSAETVAAKSKKARRGMFPAPPPQLPHSASIRDTRKVIGLDDLVPSSLLQVRYTSMYPVPYLANQLTCFMEDTTYLDPNIPISLPPPASLILGGLMESVNVESPFAQLAYALQHQVAGVSLRNIRWHFGYFKNAFLGFQLVDWMLVNFDSVRSRPQAVAAGNRLMERGLINSVHRPGHFLDGHYFYEFTEAAIKCKNQPQSVVKTQSTLMGLSRYGSTSATASPNTSRPESRQGSNAAANDTDTAQPQFPETAHMLKTGQDSLREQPSDASSARMRVQPGESASLSNNSELVSGGSNSRQNHDSDDNAHSASAFEYRKTPDIFADLLQQHSQRPLPKVLRQSQAFALDLDQDGKSSRIEQCLVHLDAVQNPTTCFHLSINWLNCTNHLIDELVREWGQMAEHCGMRLVEAPRAQDIAADACHPFHSPIQISLEMPPPHISKIFDDEWVSEFDFFGDDKENEERRQLVLERMAQCIPTYPFERQLLEEQDFILDVEAESNYPESSLLMREYTYDRVGHEYTQYVHRSGTAFVQICGPGQFLWLNNYLYTSHQSHVRPPPPQGQPSTTSASQMNLGAYGARSDTTS</sequence>
<feature type="region of interest" description="Disordered" evidence="5">
    <location>
        <begin position="115"/>
        <end position="150"/>
    </location>
</feature>
<dbReference type="SMART" id="SM00049">
    <property type="entry name" value="DEP"/>
    <property type="match status" value="1"/>
</dbReference>
<keyword evidence="8" id="KW-1185">Reference proteome</keyword>
<dbReference type="Gene3D" id="1.10.10.10">
    <property type="entry name" value="Winged helix-like DNA-binding domain superfamily/Winged helix DNA-binding domain"/>
    <property type="match status" value="1"/>
</dbReference>
<feature type="compositionally biased region" description="Polar residues" evidence="5">
    <location>
        <begin position="1640"/>
        <end position="1658"/>
    </location>
</feature>
<feature type="region of interest" description="Disordered" evidence="5">
    <location>
        <begin position="875"/>
        <end position="911"/>
    </location>
</feature>
<evidence type="ECO:0000256" key="3">
    <source>
        <dbReference type="ARBA" id="ARBA00018529"/>
    </source>
</evidence>
<dbReference type="SUPFAM" id="SSF46785">
    <property type="entry name" value="Winged helix' DNA-binding domain"/>
    <property type="match status" value="1"/>
</dbReference>
<accession>A0A9W8I7A8</accession>
<dbReference type="InterPro" id="IPR048255">
    <property type="entry name" value="IML1_N"/>
</dbReference>
<name>A0A9W8I7A8_9FUNG</name>
<dbReference type="PANTHER" id="PTHR13179:SF8">
    <property type="entry name" value="GATOR COMPLEX PROTEIN DEPDC5"/>
    <property type="match status" value="1"/>
</dbReference>
<evidence type="ECO:0000259" key="6">
    <source>
        <dbReference type="PROSITE" id="PS50186"/>
    </source>
</evidence>
<feature type="region of interest" description="Disordered" evidence="5">
    <location>
        <begin position="1"/>
        <end position="40"/>
    </location>
</feature>
<dbReference type="GO" id="GO:0035556">
    <property type="term" value="P:intracellular signal transduction"/>
    <property type="evidence" value="ECO:0007669"/>
    <property type="project" value="InterPro"/>
</dbReference>
<dbReference type="InterPro" id="IPR027244">
    <property type="entry name" value="IML1"/>
</dbReference>
<dbReference type="GO" id="GO:0005096">
    <property type="term" value="F:GTPase activator activity"/>
    <property type="evidence" value="ECO:0007669"/>
    <property type="project" value="InterPro"/>
</dbReference>
<evidence type="ECO:0000256" key="1">
    <source>
        <dbReference type="ARBA" id="ARBA00004148"/>
    </source>
</evidence>